<sequence length="47" mass="5594">MKDYQLSKSLAWQKVEKYDLVYVLDLKGVSGIRCIDSSIYNRRGYKY</sequence>
<evidence type="ECO:0000313" key="2">
    <source>
        <dbReference type="Proteomes" id="UP000008234"/>
    </source>
</evidence>
<dbReference type="HOGENOM" id="CLU_3169931_0_0_9"/>
<name>D3R331_MAGIU</name>
<accession>D3R331</accession>
<dbReference type="STRING" id="699246.HMPREF0868_1322"/>
<reference evidence="2" key="1">
    <citation type="submission" date="2009-12" db="EMBL/GenBank/DDBJ databases">
        <title>Sequence of Clostridiales genomosp. BVAB3 str. UPII9-5.</title>
        <authorList>
            <person name="Madupu R."/>
            <person name="Durkin A.S."/>
            <person name="Torralba M."/>
            <person name="Methe B."/>
            <person name="Sutton G.G."/>
            <person name="Strausberg R.L."/>
            <person name="Nelson K.E."/>
        </authorList>
    </citation>
    <scope>NUCLEOTIDE SEQUENCE [LARGE SCALE GENOMIC DNA]</scope>
    <source>
        <strain evidence="2">UPII9-5</strain>
    </source>
</reference>
<organism evidence="1 2">
    <name type="scientific">Mageeibacillus indolicus (strain UPII9-5)</name>
    <name type="common">Clostridiales genomosp. BVAB3 (strain UPII9-5)</name>
    <dbReference type="NCBI Taxonomy" id="699246"/>
    <lineage>
        <taxon>Bacteria</taxon>
        <taxon>Bacillati</taxon>
        <taxon>Bacillota</taxon>
        <taxon>Clostridia</taxon>
        <taxon>Eubacteriales</taxon>
        <taxon>Oscillospiraceae</taxon>
        <taxon>Mageeibacillus</taxon>
    </lineage>
</organism>
<protein>
    <submittedName>
        <fullName evidence="1">Uncharacterized protein</fullName>
    </submittedName>
</protein>
<keyword evidence="2" id="KW-1185">Reference proteome</keyword>
<gene>
    <name evidence="1" type="ordered locus">HMPREF0868_1322</name>
</gene>
<dbReference type="Proteomes" id="UP000008234">
    <property type="component" value="Chromosome"/>
</dbReference>
<proteinExistence type="predicted"/>
<dbReference type="EMBL" id="CP001850">
    <property type="protein sequence ID" value="ADC90834.1"/>
    <property type="molecule type" value="Genomic_DNA"/>
</dbReference>
<dbReference type="AlphaFoldDB" id="D3R331"/>
<dbReference type="KEGG" id="clo:HMPREF0868_1322"/>
<evidence type="ECO:0000313" key="1">
    <source>
        <dbReference type="EMBL" id="ADC90834.1"/>
    </source>
</evidence>